<protein>
    <recommendedName>
        <fullName evidence="6">Oxysterol-binding protein</fullName>
    </recommendedName>
</protein>
<dbReference type="InterPro" id="IPR000648">
    <property type="entry name" value="Oxysterol-bd"/>
</dbReference>
<evidence type="ECO:0008006" key="6">
    <source>
        <dbReference type="Google" id="ProtNLM"/>
    </source>
</evidence>
<dbReference type="InterPro" id="IPR037239">
    <property type="entry name" value="OSBP_sf"/>
</dbReference>
<evidence type="ECO:0000256" key="2">
    <source>
        <dbReference type="RuleBase" id="RU003844"/>
    </source>
</evidence>
<dbReference type="SUPFAM" id="SSF144000">
    <property type="entry name" value="Oxysterol-binding protein-like"/>
    <property type="match status" value="1"/>
</dbReference>
<evidence type="ECO:0000256" key="1">
    <source>
        <dbReference type="ARBA" id="ARBA00008842"/>
    </source>
</evidence>
<dbReference type="OrthoDB" id="14833at2759"/>
<sequence>MPSSFSKNLATLMPGSSTSDSTRVSRSAAGSAVSSPTNPTLGKDDVEGVDDTEVLDEAQGSIILSIIGQLGKGADFHRVTLPTFVLEPRSMLEKLTDNISHPEILFSAVTKQDPLERFVEVVRYYLSGWHVKPKGVKKPYNPVLGEIFRCQWNHPSHNNATSIYVAEQISHHPPISTYYYTCPEVGVEIQGDLRPKSKYLGNSAAVMFHGGARVKFSAFPEEEYEATFPTMYARGILFGTLFLELGDVITIKCPQNDLVCEIEFKVKGFFTGTYNGISGKIRNESTNETLYTISGKWTDEIFLSPSSSANSSPSSASPTRGSNGSEKKNLFFDATSHPVSHKSVHPEIQQEEYESRRLWHQVTKAIHTKDLDAATDEKSAIEDNQRRLQKERCESGAPWVPRFFVHDKEADQYNFKLNNELPADPKQALDALTHRIFDAPESDTYKHFWPKAEN</sequence>
<accession>A0A507C3V7</accession>
<dbReference type="PANTHER" id="PTHR10972:SF102">
    <property type="entry name" value="OXYSTEROL-BINDING PROTEIN"/>
    <property type="match status" value="1"/>
</dbReference>
<dbReference type="Pfam" id="PF01237">
    <property type="entry name" value="Oxysterol_BP"/>
    <property type="match status" value="1"/>
</dbReference>
<dbReference type="AlphaFoldDB" id="A0A507C3V7"/>
<keyword evidence="5" id="KW-1185">Reference proteome</keyword>
<dbReference type="Proteomes" id="UP000319731">
    <property type="component" value="Unassembled WGS sequence"/>
</dbReference>
<dbReference type="FunFam" id="1.10.287.2720:FF:000001">
    <property type="entry name" value="Oxysterol-binding OBPalpha"/>
    <property type="match status" value="1"/>
</dbReference>
<dbReference type="Gene3D" id="3.30.70.3490">
    <property type="match status" value="1"/>
</dbReference>
<dbReference type="InterPro" id="IPR018494">
    <property type="entry name" value="Oxysterol-bd_CS"/>
</dbReference>
<dbReference type="EMBL" id="QEAO01000007">
    <property type="protein sequence ID" value="TPX35647.1"/>
    <property type="molecule type" value="Genomic_DNA"/>
</dbReference>
<dbReference type="PROSITE" id="PS01013">
    <property type="entry name" value="OSBP"/>
    <property type="match status" value="1"/>
</dbReference>
<dbReference type="Gene3D" id="1.10.287.2720">
    <property type="match status" value="1"/>
</dbReference>
<reference evidence="4 5" key="1">
    <citation type="journal article" date="2019" name="Sci. Rep.">
        <title>Comparative genomics of chytrid fungi reveal insights into the obligate biotrophic and pathogenic lifestyle of Synchytrium endobioticum.</title>
        <authorList>
            <person name="van de Vossenberg B.T.L.H."/>
            <person name="Warris S."/>
            <person name="Nguyen H.D.T."/>
            <person name="van Gent-Pelzer M.P.E."/>
            <person name="Joly D.L."/>
            <person name="van de Geest H.C."/>
            <person name="Bonants P.J.M."/>
            <person name="Smith D.S."/>
            <person name="Levesque C.A."/>
            <person name="van der Lee T.A.J."/>
        </authorList>
    </citation>
    <scope>NUCLEOTIDE SEQUENCE [LARGE SCALE GENOMIC DNA]</scope>
    <source>
        <strain evidence="4 5">JEL517</strain>
    </source>
</reference>
<comment type="similarity">
    <text evidence="1 2">Belongs to the OSBP family.</text>
</comment>
<dbReference type="GO" id="GO:0032934">
    <property type="term" value="F:sterol binding"/>
    <property type="evidence" value="ECO:0007669"/>
    <property type="project" value="TreeGrafter"/>
</dbReference>
<feature type="region of interest" description="Disordered" evidence="3">
    <location>
        <begin position="1"/>
        <end position="47"/>
    </location>
</feature>
<dbReference type="Gene3D" id="2.40.160.120">
    <property type="match status" value="1"/>
</dbReference>
<dbReference type="STRING" id="1806994.A0A507C3V7"/>
<dbReference type="GeneID" id="42003191"/>
<dbReference type="PANTHER" id="PTHR10972">
    <property type="entry name" value="OXYSTEROL-BINDING PROTEIN-RELATED"/>
    <property type="match status" value="1"/>
</dbReference>
<feature type="compositionally biased region" description="Low complexity" evidence="3">
    <location>
        <begin position="306"/>
        <end position="318"/>
    </location>
</feature>
<evidence type="ECO:0000313" key="4">
    <source>
        <dbReference type="EMBL" id="TPX35647.1"/>
    </source>
</evidence>
<name>A0A507C3V7_9FUNG</name>
<dbReference type="RefSeq" id="XP_031026079.1">
    <property type="nucleotide sequence ID" value="XM_031167894.1"/>
</dbReference>
<organism evidence="4 5">
    <name type="scientific">Synchytrium microbalum</name>
    <dbReference type="NCBI Taxonomy" id="1806994"/>
    <lineage>
        <taxon>Eukaryota</taxon>
        <taxon>Fungi</taxon>
        <taxon>Fungi incertae sedis</taxon>
        <taxon>Chytridiomycota</taxon>
        <taxon>Chytridiomycota incertae sedis</taxon>
        <taxon>Chytridiomycetes</taxon>
        <taxon>Synchytriales</taxon>
        <taxon>Synchytriaceae</taxon>
        <taxon>Synchytrium</taxon>
    </lineage>
</organism>
<proteinExistence type="inferred from homology"/>
<gene>
    <name evidence="4" type="ORF">SmJEL517_g01966</name>
</gene>
<comment type="caution">
    <text evidence="4">The sequence shown here is derived from an EMBL/GenBank/DDBJ whole genome shotgun (WGS) entry which is preliminary data.</text>
</comment>
<evidence type="ECO:0000313" key="5">
    <source>
        <dbReference type="Proteomes" id="UP000319731"/>
    </source>
</evidence>
<evidence type="ECO:0000256" key="3">
    <source>
        <dbReference type="SAM" id="MobiDB-lite"/>
    </source>
</evidence>
<dbReference type="GO" id="GO:0016020">
    <property type="term" value="C:membrane"/>
    <property type="evidence" value="ECO:0007669"/>
    <property type="project" value="TreeGrafter"/>
</dbReference>
<feature type="region of interest" description="Disordered" evidence="3">
    <location>
        <begin position="306"/>
        <end position="329"/>
    </location>
</feature>
<feature type="compositionally biased region" description="Low complexity" evidence="3">
    <location>
        <begin position="16"/>
        <end position="35"/>
    </location>
</feature>
<dbReference type="GO" id="GO:0005829">
    <property type="term" value="C:cytosol"/>
    <property type="evidence" value="ECO:0007669"/>
    <property type="project" value="TreeGrafter"/>
</dbReference>